<accession>A0A091UYS3</accession>
<evidence type="ECO:0000256" key="1">
    <source>
        <dbReference type="ARBA" id="ARBA00023054"/>
    </source>
</evidence>
<dbReference type="EMBL" id="KK406806">
    <property type="protein sequence ID" value="KFQ82688.1"/>
    <property type="molecule type" value="Genomic_DNA"/>
</dbReference>
<reference evidence="4 5" key="1">
    <citation type="submission" date="2014-04" db="EMBL/GenBank/DDBJ databases">
        <title>Genome evolution of avian class.</title>
        <authorList>
            <person name="Zhang G."/>
            <person name="Li C."/>
        </authorList>
    </citation>
    <scope>NUCLEOTIDE SEQUENCE [LARGE SCALE GENOMIC DNA]</scope>
    <source>
        <strain evidence="4">BGI_N337</strain>
    </source>
</reference>
<keyword evidence="1 2" id="KW-0175">Coiled coil</keyword>
<protein>
    <submittedName>
        <fullName evidence="4">Coiled-coil domain-containing protein 112</fullName>
    </submittedName>
</protein>
<evidence type="ECO:0000313" key="4">
    <source>
        <dbReference type="EMBL" id="KFQ82688.1"/>
    </source>
</evidence>
<dbReference type="AlphaFoldDB" id="A0A091UYS3"/>
<feature type="non-terminal residue" evidence="4">
    <location>
        <position position="405"/>
    </location>
</feature>
<dbReference type="OrthoDB" id="2152435at2759"/>
<name>A0A091UYS3_PHORB</name>
<gene>
    <name evidence="4" type="ORF">N337_13717</name>
</gene>
<evidence type="ECO:0000313" key="5">
    <source>
        <dbReference type="Proteomes" id="UP000053700"/>
    </source>
</evidence>
<evidence type="ECO:0000256" key="3">
    <source>
        <dbReference type="SAM" id="MobiDB-lite"/>
    </source>
</evidence>
<keyword evidence="5" id="KW-1185">Reference proteome</keyword>
<dbReference type="PANTHER" id="PTHR21549">
    <property type="entry name" value="MUTATED IN BLADDER CANCER 1"/>
    <property type="match status" value="1"/>
</dbReference>
<dbReference type="InterPro" id="IPR039902">
    <property type="entry name" value="CCDC148/CCDC112"/>
</dbReference>
<proteinExistence type="predicted"/>
<evidence type="ECO:0000256" key="2">
    <source>
        <dbReference type="SAM" id="Coils"/>
    </source>
</evidence>
<dbReference type="Proteomes" id="UP000053700">
    <property type="component" value="Unassembled WGS sequence"/>
</dbReference>
<sequence length="405" mass="48769">QNDSCSSTAGAGRQFQNWKMKAEQAKKVEVIRTAEKLKIQLANIEKYKNGHLYNRKSDFRVEYSILEELERSMTVSRKTEKAKILQQLSKIQNNVKRLQQQLKDVKPTPEFVDKLKEMMEEVENAINAFKEEQRQIYEQLLKEEKTAINELSVFERKVELWALGSSTTEKVLKLPSARVSIDKTLESHLPEEVVEFERFLQRTGGRQGGWDDYDHQNFLKVWTKHKGRLSYMDEALEYLCGRTKEDIEQHDKWYREFLMLHERKKESIKKWKEKQQQEKQGNLKEKEKSEKMLKEEWLQREEAQKQKAEEERKRRQAAIEAWKKQKAVAFAMEQASQLKLEEEKEKKKQKERQRQCHMKLLLERYTLQKKEKEELEKLEKEKREEAEKEERKRIAAEEITKFQER</sequence>
<feature type="coiled-coil region" evidence="2">
    <location>
        <begin position="81"/>
        <end position="157"/>
    </location>
</feature>
<feature type="region of interest" description="Disordered" evidence="3">
    <location>
        <begin position="271"/>
        <end position="291"/>
    </location>
</feature>
<feature type="region of interest" description="Disordered" evidence="3">
    <location>
        <begin position="376"/>
        <end position="405"/>
    </location>
</feature>
<feature type="non-terminal residue" evidence="4">
    <location>
        <position position="1"/>
    </location>
</feature>
<organism evidence="4 5">
    <name type="scientific">Phoenicopterus ruber ruber</name>
    <dbReference type="NCBI Taxonomy" id="9218"/>
    <lineage>
        <taxon>Eukaryota</taxon>
        <taxon>Metazoa</taxon>
        <taxon>Chordata</taxon>
        <taxon>Craniata</taxon>
        <taxon>Vertebrata</taxon>
        <taxon>Euteleostomi</taxon>
        <taxon>Archelosauria</taxon>
        <taxon>Archosauria</taxon>
        <taxon>Dinosauria</taxon>
        <taxon>Saurischia</taxon>
        <taxon>Theropoda</taxon>
        <taxon>Coelurosauria</taxon>
        <taxon>Aves</taxon>
        <taxon>Neognathae</taxon>
        <taxon>Neoaves</taxon>
        <taxon>Mirandornithes</taxon>
        <taxon>Phoenicopteriformes</taxon>
        <taxon>Phoenicopteridae</taxon>
        <taxon>Phoenicopterus</taxon>
    </lineage>
</organism>
<dbReference type="PANTHER" id="PTHR21549:SF0">
    <property type="entry name" value="COILED-COIL DOMAIN-CONTAINING PROTEIN 112"/>
    <property type="match status" value="1"/>
</dbReference>